<keyword evidence="4" id="KW-0614">Plasmid</keyword>
<organism evidence="4 6">
    <name type="scientific">Bacillus thuringiensis</name>
    <dbReference type="NCBI Taxonomy" id="1428"/>
    <lineage>
        <taxon>Bacteria</taxon>
        <taxon>Bacillati</taxon>
        <taxon>Bacillota</taxon>
        <taxon>Bacilli</taxon>
        <taxon>Bacillales</taxon>
        <taxon>Bacillaceae</taxon>
        <taxon>Bacillus</taxon>
        <taxon>Bacillus cereus group</taxon>
    </lineage>
</organism>
<dbReference type="KEGG" id="btw:BF38_5781"/>
<dbReference type="Proteomes" id="UP000031876">
    <property type="component" value="Plasmid 2"/>
</dbReference>
<geneLocation type="plasmid" evidence="2 5">
    <name>2</name>
</geneLocation>
<gene>
    <name evidence="2" type="ORF">BF38_5781</name>
    <name evidence="3" type="ORF">FO599_01960</name>
    <name evidence="4" type="ORF">FOC89_01955</name>
</gene>
<reference evidence="3" key="2">
    <citation type="submission" date="2019-07" db="EMBL/GenBank/DDBJ databases">
        <title>Phylogenomic Reclassification of ATCC Bacillus Strains and Various Taxa within the Genus Bacillus.</title>
        <authorList>
            <person name="Riojas M.A."/>
            <person name="Frank A.M."/>
            <person name="Fenn S.L."/>
            <person name="King S.P."/>
            <person name="Brower S.M."/>
            <person name="Hazbon M.H."/>
        </authorList>
    </citation>
    <scope>NUCLEOTIDE SEQUENCE</scope>
    <source>
        <strain evidence="3">ATCC 35646</strain>
    </source>
</reference>
<reference evidence="2 5" key="1">
    <citation type="journal article" date="2015" name="Genome Announc.">
        <title>Complete genome sequences for 35 biothreat assay-relevant bacillus species.</title>
        <authorList>
            <person name="Johnson S.L."/>
            <person name="Daligault H.E."/>
            <person name="Davenport K.W."/>
            <person name="Jaissle J."/>
            <person name="Frey K.G."/>
            <person name="Ladner J.T."/>
            <person name="Broomall S.M."/>
            <person name="Bishop-Lilly K.A."/>
            <person name="Bruce D.C."/>
            <person name="Gibbons H.S."/>
            <person name="Coyne S.R."/>
            <person name="Lo C.C."/>
            <person name="Meincke L."/>
            <person name="Munk A.C."/>
            <person name="Koroleva G.I."/>
            <person name="Rosenzweig C.N."/>
            <person name="Palacios G.F."/>
            <person name="Redden C.L."/>
            <person name="Minogue T.D."/>
            <person name="Chain P.S."/>
        </authorList>
    </citation>
    <scope>NUCLEOTIDE SEQUENCE [LARGE SCALE GENOMIC DNA]</scope>
    <source>
        <strain evidence="2 5">HD1011</strain>
        <plasmid evidence="2 5">2</plasmid>
    </source>
</reference>
<evidence type="ECO:0000256" key="1">
    <source>
        <dbReference type="SAM" id="Phobius"/>
    </source>
</evidence>
<dbReference type="RefSeq" id="WP_000601808.1">
    <property type="nucleotide sequence ID" value="NZ_CP009334.1"/>
</dbReference>
<evidence type="ECO:0000313" key="6">
    <source>
        <dbReference type="Proteomes" id="UP000501107"/>
    </source>
</evidence>
<dbReference type="Proteomes" id="UP001181533">
    <property type="component" value="Unassembled WGS sequence"/>
</dbReference>
<dbReference type="EMBL" id="VKQN01000001">
    <property type="protein sequence ID" value="MDR4174897.1"/>
    <property type="molecule type" value="Genomic_DNA"/>
</dbReference>
<accession>A0A0B5NP38</accession>
<dbReference type="AlphaFoldDB" id="A0A0B5NP38"/>
<feature type="transmembrane region" description="Helical" evidence="1">
    <location>
        <begin position="120"/>
        <end position="141"/>
    </location>
</feature>
<protein>
    <submittedName>
        <fullName evidence="2">Membrane protein</fullName>
    </submittedName>
</protein>
<name>A0A0B5NP38_BACTU</name>
<dbReference type="Proteomes" id="UP000501107">
    <property type="component" value="Plasmid unnamed3"/>
</dbReference>
<proteinExistence type="predicted"/>
<dbReference type="EMBL" id="CP053979">
    <property type="protein sequence ID" value="QKH22774.1"/>
    <property type="molecule type" value="Genomic_DNA"/>
</dbReference>
<feature type="transmembrane region" description="Helical" evidence="1">
    <location>
        <begin position="63"/>
        <end position="83"/>
    </location>
</feature>
<evidence type="ECO:0000313" key="3">
    <source>
        <dbReference type="EMBL" id="MDR4174897.1"/>
    </source>
</evidence>
<dbReference type="EMBL" id="CP009334">
    <property type="protein sequence ID" value="AJG73898.1"/>
    <property type="molecule type" value="Genomic_DNA"/>
</dbReference>
<reference evidence="4 6" key="3">
    <citation type="submission" date="2020-05" db="EMBL/GenBank/DDBJ databases">
        <title>FDA dAtabase for Regulatory Grade micrObial Sequences (FDA-ARGOS): Supporting development and validation of Infectious Disease Dx tests.</title>
        <authorList>
            <person name="Nelson B."/>
            <person name="Plummer A."/>
            <person name="Tallon L."/>
            <person name="Sadzewicz L."/>
            <person name="Zhao X."/>
            <person name="Vavikolanu K."/>
            <person name="Mehta A."/>
            <person name="Aluvathingal J."/>
            <person name="Nadendla S."/>
            <person name="Myers T."/>
            <person name="Yan Y."/>
            <person name="Sichtig H."/>
        </authorList>
    </citation>
    <scope>NUCLEOTIDE SEQUENCE [LARGE SCALE GENOMIC DNA]</scope>
    <source>
        <strain evidence="4 6">FDAARGOS_795</strain>
        <plasmid evidence="4 6">unnamed3</plasmid>
    </source>
</reference>
<sequence>MILLGGLLFIGLTLFTFVQILIYMIIVLFYVKNDLFYMIVDRAFRKKTSNSKYENLRRFKNELIKLSVIYCIFVTFSFFFGLASVLFLTVLRAGTTILLMILMSYELKAIRQEEDLYTKVLKIIISLGAVGLILLTVFHTVEKMIYRF</sequence>
<feature type="transmembrane region" description="Helical" evidence="1">
    <location>
        <begin position="6"/>
        <end position="31"/>
    </location>
</feature>
<geneLocation type="plasmid" evidence="4 6">
    <name>unnamed3</name>
</geneLocation>
<evidence type="ECO:0000313" key="2">
    <source>
        <dbReference type="EMBL" id="AJG73898.1"/>
    </source>
</evidence>
<keyword evidence="1" id="KW-0812">Transmembrane</keyword>
<keyword evidence="1" id="KW-1133">Transmembrane helix</keyword>
<evidence type="ECO:0000313" key="4">
    <source>
        <dbReference type="EMBL" id="QKH22774.1"/>
    </source>
</evidence>
<keyword evidence="1" id="KW-0472">Membrane</keyword>
<evidence type="ECO:0000313" key="5">
    <source>
        <dbReference type="Proteomes" id="UP000031876"/>
    </source>
</evidence>